<keyword evidence="3" id="KW-0408">Iron</keyword>
<dbReference type="GO" id="GO:0004112">
    <property type="term" value="F:cyclic-nucleotide phosphodiesterase activity"/>
    <property type="evidence" value="ECO:0007669"/>
    <property type="project" value="InterPro"/>
</dbReference>
<comment type="similarity">
    <text evidence="4">Belongs to the cyclic nucleotide phosphodiesterase class-III family.</text>
</comment>
<evidence type="ECO:0000256" key="2">
    <source>
        <dbReference type="ARBA" id="ARBA00022801"/>
    </source>
</evidence>
<keyword evidence="1" id="KW-0479">Metal-binding</keyword>
<dbReference type="InterPro" id="IPR004843">
    <property type="entry name" value="Calcineurin-like_PHP"/>
</dbReference>
<sequence>MARPACAGKFRYGENPVCPGAILSDSAAPVRADAPAVLVQLTDMHLFDEPHTAMLGVDTEASLQAVLRQVGEDGLNPDALLLTGDLSQDGSPASYQRLHALLAQTGLPVRCLPGNHDAPATLRAELGAWSDPVLDLGAWRIVLLDSTVPGSNGGHLADDQLDLLSRAARLAGDRPLLVAVHHNPVQGDPDWHDTMMLDNAQLLFQRLQRLPQARVLLWGHVHQEFDCRRHNLRMLATPSTCFQFVVRDGKHCVDDAAPGYRWLKLYADGSLATGVRRLDGDRWRALLRQNAG</sequence>
<dbReference type="HOGENOM" id="CLU_070320_0_0_4"/>
<keyword evidence="2" id="KW-0378">Hydrolase</keyword>
<organism evidence="6 7">
    <name type="scientific">Bordetella parapertussis (strain 12822 / ATCC BAA-587 / NCTC 13253)</name>
    <dbReference type="NCBI Taxonomy" id="257311"/>
    <lineage>
        <taxon>Bacteria</taxon>
        <taxon>Pseudomonadati</taxon>
        <taxon>Pseudomonadota</taxon>
        <taxon>Betaproteobacteria</taxon>
        <taxon>Burkholderiales</taxon>
        <taxon>Alcaligenaceae</taxon>
        <taxon>Bordetella</taxon>
    </lineage>
</organism>
<evidence type="ECO:0000256" key="4">
    <source>
        <dbReference type="ARBA" id="ARBA00025742"/>
    </source>
</evidence>
<name>Q7W304_BORPA</name>
<gene>
    <name evidence="6" type="ordered locus">BPP4246</name>
</gene>
<dbReference type="InterPro" id="IPR050884">
    <property type="entry name" value="CNP_phosphodiesterase-III"/>
</dbReference>
<evidence type="ECO:0000313" key="7">
    <source>
        <dbReference type="Proteomes" id="UP000001421"/>
    </source>
</evidence>
<dbReference type="InterPro" id="IPR026575">
    <property type="entry name" value="GpdQ/CpdA-like"/>
</dbReference>
<accession>Q7W304</accession>
<dbReference type="GO" id="GO:0046872">
    <property type="term" value="F:metal ion binding"/>
    <property type="evidence" value="ECO:0007669"/>
    <property type="project" value="UniProtKB-KW"/>
</dbReference>
<dbReference type="CDD" id="cd07402">
    <property type="entry name" value="MPP_GpdQ"/>
    <property type="match status" value="1"/>
</dbReference>
<evidence type="ECO:0000313" key="6">
    <source>
        <dbReference type="EMBL" id="CAE39525.1"/>
    </source>
</evidence>
<dbReference type="Gene3D" id="3.60.21.10">
    <property type="match status" value="1"/>
</dbReference>
<reference evidence="7" key="1">
    <citation type="journal article" date="2003" name="Nat. Genet.">
        <title>Comparative analysis of the genome sequences of Bordetella pertussis, Bordetella parapertussis and Bordetella bronchiseptica.</title>
        <authorList>
            <person name="Parkhill J."/>
            <person name="Sebaihia M."/>
            <person name="Preston A."/>
            <person name="Murphy L.D."/>
            <person name="Thomson N.R."/>
            <person name="Harris D.E."/>
            <person name="Holden M.T.G."/>
            <person name="Churcher C.M."/>
            <person name="Bentley S.D."/>
            <person name="Mungall K.L."/>
            <person name="Cerdeno-Tarraga A.-M."/>
            <person name="Temple L."/>
            <person name="James K.D."/>
            <person name="Harris B."/>
            <person name="Quail M.A."/>
            <person name="Achtman M."/>
            <person name="Atkin R."/>
            <person name="Baker S."/>
            <person name="Basham D."/>
            <person name="Bason N."/>
            <person name="Cherevach I."/>
            <person name="Chillingworth T."/>
            <person name="Collins M."/>
            <person name="Cronin A."/>
            <person name="Davis P."/>
            <person name="Doggett J."/>
            <person name="Feltwell T."/>
            <person name="Goble A."/>
            <person name="Hamlin N."/>
            <person name="Hauser H."/>
            <person name="Holroyd S."/>
            <person name="Jagels K."/>
            <person name="Leather S."/>
            <person name="Moule S."/>
            <person name="Norberczak H."/>
            <person name="O'Neil S."/>
            <person name="Ormond D."/>
            <person name="Price C."/>
            <person name="Rabbinowitsch E."/>
            <person name="Rutter S."/>
            <person name="Sanders M."/>
            <person name="Saunders D."/>
            <person name="Seeger K."/>
            <person name="Sharp S."/>
            <person name="Simmonds M."/>
            <person name="Skelton J."/>
            <person name="Squares R."/>
            <person name="Squares S."/>
            <person name="Stevens K."/>
            <person name="Unwin L."/>
            <person name="Whitehead S."/>
            <person name="Barrell B.G."/>
            <person name="Maskell D.J."/>
        </authorList>
    </citation>
    <scope>NUCLEOTIDE SEQUENCE [LARGE SCALE GENOMIC DNA]</scope>
    <source>
        <strain evidence="7">12822 / ATCC BAA-587 / NCTC 13253</strain>
    </source>
</reference>
<protein>
    <recommendedName>
        <fullName evidence="5">Calcineurin-like phosphoesterase domain-containing protein</fullName>
    </recommendedName>
</protein>
<dbReference type="AlphaFoldDB" id="Q7W304"/>
<dbReference type="SUPFAM" id="SSF56300">
    <property type="entry name" value="Metallo-dependent phosphatases"/>
    <property type="match status" value="1"/>
</dbReference>
<evidence type="ECO:0000259" key="5">
    <source>
        <dbReference type="Pfam" id="PF00149"/>
    </source>
</evidence>
<evidence type="ECO:0000256" key="3">
    <source>
        <dbReference type="ARBA" id="ARBA00023004"/>
    </source>
</evidence>
<dbReference type="Pfam" id="PF00149">
    <property type="entry name" value="Metallophos"/>
    <property type="match status" value="1"/>
</dbReference>
<proteinExistence type="inferred from homology"/>
<dbReference type="KEGG" id="bpa:BPP4246"/>
<feature type="domain" description="Calcineurin-like phosphoesterase" evidence="5">
    <location>
        <begin position="39"/>
        <end position="223"/>
    </location>
</feature>
<dbReference type="PANTHER" id="PTHR42988:SF2">
    <property type="entry name" value="CYCLIC NUCLEOTIDE PHOSPHODIESTERASE CBUA0032-RELATED"/>
    <property type="match status" value="1"/>
</dbReference>
<dbReference type="InterPro" id="IPR029052">
    <property type="entry name" value="Metallo-depent_PP-like"/>
</dbReference>
<dbReference type="EMBL" id="BX640436">
    <property type="protein sequence ID" value="CAE39525.1"/>
    <property type="molecule type" value="Genomic_DNA"/>
</dbReference>
<evidence type="ECO:0000256" key="1">
    <source>
        <dbReference type="ARBA" id="ARBA00022723"/>
    </source>
</evidence>
<dbReference type="PANTHER" id="PTHR42988">
    <property type="entry name" value="PHOSPHOHYDROLASE"/>
    <property type="match status" value="1"/>
</dbReference>
<dbReference type="Proteomes" id="UP000001421">
    <property type="component" value="Chromosome"/>
</dbReference>